<gene>
    <name evidence="13" type="primary">btuB_2</name>
    <name evidence="13" type="ORF">LEM8419_00395</name>
</gene>
<evidence type="ECO:0000256" key="7">
    <source>
        <dbReference type="ARBA" id="ARBA00023237"/>
    </source>
</evidence>
<dbReference type="EMBL" id="CAKLPZ010000001">
    <property type="protein sequence ID" value="CAH0999100.1"/>
    <property type="molecule type" value="Genomic_DNA"/>
</dbReference>
<dbReference type="Pfam" id="PF00593">
    <property type="entry name" value="TonB_dep_Rec_b-barrel"/>
    <property type="match status" value="1"/>
</dbReference>
<dbReference type="PANTHER" id="PTHR30069:SF57">
    <property type="entry name" value="TONB-DEPENDENT RECEPTOR"/>
    <property type="match status" value="1"/>
</dbReference>
<comment type="similarity">
    <text evidence="8 9">Belongs to the TonB-dependent receptor family.</text>
</comment>
<dbReference type="InterPro" id="IPR008969">
    <property type="entry name" value="CarboxyPept-like_regulatory"/>
</dbReference>
<dbReference type="InterPro" id="IPR036942">
    <property type="entry name" value="Beta-barrel_TonB_sf"/>
</dbReference>
<evidence type="ECO:0000259" key="11">
    <source>
        <dbReference type="Pfam" id="PF00593"/>
    </source>
</evidence>
<name>A0ABM9AWK6_9BACT</name>
<evidence type="ECO:0000256" key="9">
    <source>
        <dbReference type="RuleBase" id="RU003357"/>
    </source>
</evidence>
<reference evidence="13" key="1">
    <citation type="submission" date="2021-12" db="EMBL/GenBank/DDBJ databases">
        <authorList>
            <person name="Rodrigo-Torres L."/>
            <person name="Arahal R. D."/>
            <person name="Lucena T."/>
        </authorList>
    </citation>
    <scope>NUCLEOTIDE SEQUENCE</scope>
    <source>
        <strain evidence="13">CECT 8419</strain>
    </source>
</reference>
<evidence type="ECO:0000256" key="10">
    <source>
        <dbReference type="SAM" id="SignalP"/>
    </source>
</evidence>
<proteinExistence type="inferred from homology"/>
<dbReference type="InterPro" id="IPR039426">
    <property type="entry name" value="TonB-dep_rcpt-like"/>
</dbReference>
<evidence type="ECO:0000256" key="4">
    <source>
        <dbReference type="ARBA" id="ARBA00022692"/>
    </source>
</evidence>
<evidence type="ECO:0000256" key="3">
    <source>
        <dbReference type="ARBA" id="ARBA00022452"/>
    </source>
</evidence>
<evidence type="ECO:0000313" key="13">
    <source>
        <dbReference type="EMBL" id="CAH0999100.1"/>
    </source>
</evidence>
<feature type="chain" id="PRO_5045746252" evidence="10">
    <location>
        <begin position="19"/>
        <end position="748"/>
    </location>
</feature>
<dbReference type="Pfam" id="PF13715">
    <property type="entry name" value="CarbopepD_reg_2"/>
    <property type="match status" value="1"/>
</dbReference>
<keyword evidence="4 8" id="KW-0812">Transmembrane</keyword>
<dbReference type="RefSeq" id="WP_238749297.1">
    <property type="nucleotide sequence ID" value="NZ_CAKLPZ010000001.1"/>
</dbReference>
<dbReference type="Proteomes" id="UP000837803">
    <property type="component" value="Unassembled WGS sequence"/>
</dbReference>
<keyword evidence="6 8" id="KW-0472">Membrane</keyword>
<feature type="domain" description="TonB-dependent receptor plug" evidence="12">
    <location>
        <begin position="117"/>
        <end position="221"/>
    </location>
</feature>
<keyword evidence="14" id="KW-1185">Reference proteome</keyword>
<evidence type="ECO:0000256" key="2">
    <source>
        <dbReference type="ARBA" id="ARBA00022448"/>
    </source>
</evidence>
<dbReference type="InterPro" id="IPR012910">
    <property type="entry name" value="Plug_dom"/>
</dbReference>
<keyword evidence="10" id="KW-0732">Signal</keyword>
<protein>
    <submittedName>
        <fullName evidence="13">Vitamin B12 transporter BtuB</fullName>
    </submittedName>
</protein>
<comment type="caution">
    <text evidence="13">The sequence shown here is derived from an EMBL/GenBank/DDBJ whole genome shotgun (WGS) entry which is preliminary data.</text>
</comment>
<dbReference type="InterPro" id="IPR000531">
    <property type="entry name" value="Beta-barrel_TonB"/>
</dbReference>
<comment type="subcellular location">
    <subcellularLocation>
        <location evidence="1 8">Cell outer membrane</location>
        <topology evidence="1 8">Multi-pass membrane protein</topology>
    </subcellularLocation>
</comment>
<dbReference type="Gene3D" id="2.40.170.20">
    <property type="entry name" value="TonB-dependent receptor, beta-barrel domain"/>
    <property type="match status" value="1"/>
</dbReference>
<feature type="signal peptide" evidence="10">
    <location>
        <begin position="1"/>
        <end position="18"/>
    </location>
</feature>
<evidence type="ECO:0000256" key="8">
    <source>
        <dbReference type="PROSITE-ProRule" id="PRU01360"/>
    </source>
</evidence>
<dbReference type="Gene3D" id="2.170.130.10">
    <property type="entry name" value="TonB-dependent receptor, plug domain"/>
    <property type="match status" value="1"/>
</dbReference>
<keyword evidence="5 9" id="KW-0798">TonB box</keyword>
<dbReference type="Pfam" id="PF07715">
    <property type="entry name" value="Plug"/>
    <property type="match status" value="1"/>
</dbReference>
<dbReference type="Gene3D" id="2.60.40.1120">
    <property type="entry name" value="Carboxypeptidase-like, regulatory domain"/>
    <property type="match status" value="1"/>
</dbReference>
<evidence type="ECO:0000256" key="1">
    <source>
        <dbReference type="ARBA" id="ARBA00004571"/>
    </source>
</evidence>
<dbReference type="SUPFAM" id="SSF49464">
    <property type="entry name" value="Carboxypeptidase regulatory domain-like"/>
    <property type="match status" value="1"/>
</dbReference>
<dbReference type="PROSITE" id="PS52016">
    <property type="entry name" value="TONB_DEPENDENT_REC_3"/>
    <property type="match status" value="1"/>
</dbReference>
<dbReference type="InterPro" id="IPR037066">
    <property type="entry name" value="Plug_dom_sf"/>
</dbReference>
<feature type="domain" description="TonB-dependent receptor-like beta-barrel" evidence="11">
    <location>
        <begin position="267"/>
        <end position="684"/>
    </location>
</feature>
<keyword evidence="3 8" id="KW-1134">Transmembrane beta strand</keyword>
<evidence type="ECO:0000256" key="5">
    <source>
        <dbReference type="ARBA" id="ARBA00023077"/>
    </source>
</evidence>
<evidence type="ECO:0000313" key="14">
    <source>
        <dbReference type="Proteomes" id="UP000837803"/>
    </source>
</evidence>
<evidence type="ECO:0000259" key="12">
    <source>
        <dbReference type="Pfam" id="PF07715"/>
    </source>
</evidence>
<dbReference type="PANTHER" id="PTHR30069">
    <property type="entry name" value="TONB-DEPENDENT OUTER MEMBRANE RECEPTOR"/>
    <property type="match status" value="1"/>
</dbReference>
<accession>A0ABM9AWK6</accession>
<dbReference type="SUPFAM" id="SSF56935">
    <property type="entry name" value="Porins"/>
    <property type="match status" value="1"/>
</dbReference>
<keyword evidence="2 8" id="KW-0813">Transport</keyword>
<sequence length="748" mass="81784">MHYVFILLALLCSAQGYAQTGWVVGSVVSDGEPVSFATVGLADGTLGTVAELDGTFVLELPAGEQTVRISALGQQTATETLLVMEGDTTVLDLVLEAGAAVLDDIVVTGTMKAVSRSNSPVPVEVFTANYFRANPTPSVFESLQTVNGVRPQLNCAVCNTGDIHINGLEGPYTMVLIDGMPIVSGLSTVYGLTGIPQSLIERVEVVKGPASTLYGSEAVGGLINVITKAPEDAPLVAADVMVSGWGEVNTDLGLKLKVGKAQSLLGLNYFNYQQPQDNNGDGFTDVTLQDRLSVFNKWSFRRAADRIFTLAGRYVYEDRFGGQLDWDRGDRGGDQVYGESIYTNRWETFGTYQLPVPGRVMFQFSTNGHYQNSVYGQTVYDATQYVGFGQLTWNKQVGAHDLLLGASYRYTWYDDNTPATTEVSRIRLPGAFVQDELRLNTNNILLLGLRYDYNSLHGSILTPRLNYKWNSASGLDIIRLSIGNGYRVANVFTEDHAALTGAREVRFADELLPETSWNTNVNYVRKFFSRGGTVVGLDGSLWYTRFGNRILPDYTTDPTAIIYANLRGSAVSRGASLSGDVSLKGGSSLNVGVTLQDVYTNEEGLRERQLLTETFSGVWQLGVPIKSALLRIDYTGNVYGPMDLPLLGALDERPGQSPWFSTQNLQLTKTFANGMEVYGGVKNLLDYTPPANSIARSFDPFDRGVEFGADGSVLATPDNPQALTFDPTYVYASNQGRRWFVGWRWSLR</sequence>
<evidence type="ECO:0000256" key="6">
    <source>
        <dbReference type="ARBA" id="ARBA00023136"/>
    </source>
</evidence>
<keyword evidence="7 8" id="KW-0998">Cell outer membrane</keyword>
<organism evidence="13 14">
    <name type="scientific">Neolewinella maritima</name>
    <dbReference type="NCBI Taxonomy" id="1383882"/>
    <lineage>
        <taxon>Bacteria</taxon>
        <taxon>Pseudomonadati</taxon>
        <taxon>Bacteroidota</taxon>
        <taxon>Saprospiria</taxon>
        <taxon>Saprospirales</taxon>
        <taxon>Lewinellaceae</taxon>
        <taxon>Neolewinella</taxon>
    </lineage>
</organism>